<reference evidence="1" key="2">
    <citation type="submission" date="2021-05" db="EMBL/GenBank/DDBJ databases">
        <authorList>
            <person name="Pain A."/>
        </authorList>
    </citation>
    <scope>NUCLEOTIDE SEQUENCE</scope>
    <source>
        <strain evidence="1">1802A</strain>
    </source>
</reference>
<gene>
    <name evidence="1" type="ORF">X943_003510</name>
</gene>
<keyword evidence="2" id="KW-1185">Reference proteome</keyword>
<organism evidence="1 2">
    <name type="scientific">Babesia divergens</name>
    <dbReference type="NCBI Taxonomy" id="32595"/>
    <lineage>
        <taxon>Eukaryota</taxon>
        <taxon>Sar</taxon>
        <taxon>Alveolata</taxon>
        <taxon>Apicomplexa</taxon>
        <taxon>Aconoidasida</taxon>
        <taxon>Piroplasmida</taxon>
        <taxon>Babesiidae</taxon>
        <taxon>Babesia</taxon>
    </lineage>
</organism>
<sequence length="144" mass="16415">MQTTAILMSSRQHGWRFERLRPTFKKWVRINHPPMLRSPLVKLHPNSNKILYVCNGKISPKGCALYEKTAKHFLKKGDLVETPVLAFVKGGSHVLLETLSMDDVEQLEKLIPEIRNAFKGKFTFDNVCNPAVLSILLFVNPPFS</sequence>
<name>A0AAD9GGD6_BABDI</name>
<proteinExistence type="predicted"/>
<protein>
    <submittedName>
        <fullName evidence="1">Uncharacterized protein</fullName>
    </submittedName>
</protein>
<comment type="caution">
    <text evidence="1">The sequence shown here is derived from an EMBL/GenBank/DDBJ whole genome shotgun (WGS) entry which is preliminary data.</text>
</comment>
<reference evidence="1" key="1">
    <citation type="journal article" date="2014" name="Nucleic Acids Res.">
        <title>The evolutionary dynamics of variant antigen genes in Babesia reveal a history of genomic innovation underlying host-parasite interaction.</title>
        <authorList>
            <person name="Jackson A.P."/>
            <person name="Otto T.D."/>
            <person name="Darby A."/>
            <person name="Ramaprasad A."/>
            <person name="Xia D."/>
            <person name="Echaide I.E."/>
            <person name="Farber M."/>
            <person name="Gahlot S."/>
            <person name="Gamble J."/>
            <person name="Gupta D."/>
            <person name="Gupta Y."/>
            <person name="Jackson L."/>
            <person name="Malandrin L."/>
            <person name="Malas T.B."/>
            <person name="Moussa E."/>
            <person name="Nair M."/>
            <person name="Reid A.J."/>
            <person name="Sanders M."/>
            <person name="Sharma J."/>
            <person name="Tracey A."/>
            <person name="Quail M.A."/>
            <person name="Weir W."/>
            <person name="Wastling J.M."/>
            <person name="Hall N."/>
            <person name="Willadsen P."/>
            <person name="Lingelbach K."/>
            <person name="Shiels B."/>
            <person name="Tait A."/>
            <person name="Berriman M."/>
            <person name="Allred D.R."/>
            <person name="Pain A."/>
        </authorList>
    </citation>
    <scope>NUCLEOTIDE SEQUENCE</scope>
    <source>
        <strain evidence="1">1802A</strain>
    </source>
</reference>
<dbReference type="AlphaFoldDB" id="A0AAD9GGD6"/>
<dbReference type="EMBL" id="JAHBMH010000033">
    <property type="protein sequence ID" value="KAK1937636.1"/>
    <property type="molecule type" value="Genomic_DNA"/>
</dbReference>
<evidence type="ECO:0000313" key="2">
    <source>
        <dbReference type="Proteomes" id="UP001195914"/>
    </source>
</evidence>
<accession>A0AAD9GGD6</accession>
<evidence type="ECO:0000313" key="1">
    <source>
        <dbReference type="EMBL" id="KAK1937636.1"/>
    </source>
</evidence>
<dbReference type="Proteomes" id="UP001195914">
    <property type="component" value="Unassembled WGS sequence"/>
</dbReference>